<dbReference type="PANTHER" id="PTHR33606:SF3">
    <property type="entry name" value="PROTEIN YCII"/>
    <property type="match status" value="1"/>
</dbReference>
<accession>A0A5M6J529</accession>
<dbReference type="RefSeq" id="WP_150038510.1">
    <property type="nucleotide sequence ID" value="NZ_OW485601.1"/>
</dbReference>
<reference evidence="3 4" key="1">
    <citation type="submission" date="2019-09" db="EMBL/GenBank/DDBJ databases">
        <title>Genome sequence of Rhodovastum atsumiense, a diverse member of the Acetobacteraceae family of non-sulfur purple photosynthetic bacteria.</title>
        <authorList>
            <person name="Meyer T."/>
            <person name="Kyndt J."/>
        </authorList>
    </citation>
    <scope>NUCLEOTIDE SEQUENCE [LARGE SCALE GENOMIC DNA]</scope>
    <source>
        <strain evidence="3 4">DSM 21279</strain>
    </source>
</reference>
<protein>
    <recommendedName>
        <fullName evidence="2">YCII-related domain-containing protein</fullName>
    </recommendedName>
</protein>
<dbReference type="PANTHER" id="PTHR33606">
    <property type="entry name" value="PROTEIN YCII"/>
    <property type="match status" value="1"/>
</dbReference>
<evidence type="ECO:0000313" key="4">
    <source>
        <dbReference type="Proteomes" id="UP000325255"/>
    </source>
</evidence>
<dbReference type="OrthoDB" id="2293521at2"/>
<sequence>MPQYVVIAWDGTDAGAPARRLAARPAHLDNVAPMVEAGRLKIGGAIVDEAGGMIGSVCILDVASREELDHWLATDPYVTGKVWQKIEVHPMRIAVQARHG</sequence>
<dbReference type="EMBL" id="VWPK01000001">
    <property type="protein sequence ID" value="KAA5614708.1"/>
    <property type="molecule type" value="Genomic_DNA"/>
</dbReference>
<dbReference type="SUPFAM" id="SSF54909">
    <property type="entry name" value="Dimeric alpha+beta barrel"/>
    <property type="match status" value="1"/>
</dbReference>
<dbReference type="AlphaFoldDB" id="A0A5M6J529"/>
<dbReference type="InterPro" id="IPR051807">
    <property type="entry name" value="Sec-metab_biosynth-assoc"/>
</dbReference>
<dbReference type="InterPro" id="IPR011008">
    <property type="entry name" value="Dimeric_a/b-barrel"/>
</dbReference>
<keyword evidence="4" id="KW-1185">Reference proteome</keyword>
<proteinExistence type="inferred from homology"/>
<name>A0A5M6J529_9PROT</name>
<dbReference type="InterPro" id="IPR005545">
    <property type="entry name" value="YCII"/>
</dbReference>
<gene>
    <name evidence="3" type="ORF">F1189_00845</name>
</gene>
<dbReference type="Gene3D" id="3.30.70.1060">
    <property type="entry name" value="Dimeric alpha+beta barrel"/>
    <property type="match status" value="1"/>
</dbReference>
<dbReference type="Proteomes" id="UP000325255">
    <property type="component" value="Unassembled WGS sequence"/>
</dbReference>
<evidence type="ECO:0000256" key="1">
    <source>
        <dbReference type="ARBA" id="ARBA00007689"/>
    </source>
</evidence>
<comment type="caution">
    <text evidence="3">The sequence shown here is derived from an EMBL/GenBank/DDBJ whole genome shotgun (WGS) entry which is preliminary data.</text>
</comment>
<comment type="similarity">
    <text evidence="1">Belongs to the YciI family.</text>
</comment>
<evidence type="ECO:0000259" key="2">
    <source>
        <dbReference type="Pfam" id="PF03795"/>
    </source>
</evidence>
<evidence type="ECO:0000313" key="3">
    <source>
        <dbReference type="EMBL" id="KAA5614708.1"/>
    </source>
</evidence>
<feature type="domain" description="YCII-related" evidence="2">
    <location>
        <begin position="5"/>
        <end position="91"/>
    </location>
</feature>
<dbReference type="Pfam" id="PF03795">
    <property type="entry name" value="YCII"/>
    <property type="match status" value="1"/>
</dbReference>
<organism evidence="3 4">
    <name type="scientific">Rhodovastum atsumiense</name>
    <dbReference type="NCBI Taxonomy" id="504468"/>
    <lineage>
        <taxon>Bacteria</taxon>
        <taxon>Pseudomonadati</taxon>
        <taxon>Pseudomonadota</taxon>
        <taxon>Alphaproteobacteria</taxon>
        <taxon>Acetobacterales</taxon>
        <taxon>Acetobacteraceae</taxon>
        <taxon>Rhodovastum</taxon>
    </lineage>
</organism>